<dbReference type="Gene3D" id="1.10.10.60">
    <property type="entry name" value="Homeodomain-like"/>
    <property type="match status" value="1"/>
</dbReference>
<dbReference type="Proteomes" id="UP000318717">
    <property type="component" value="Unassembled WGS sequence"/>
</dbReference>
<protein>
    <submittedName>
        <fullName evidence="1">Uncharacterized protein</fullName>
    </submittedName>
</protein>
<accession>A0A4Y3HSI5</accession>
<evidence type="ECO:0000313" key="2">
    <source>
        <dbReference type="Proteomes" id="UP000318717"/>
    </source>
</evidence>
<proteinExistence type="predicted"/>
<keyword evidence="2" id="KW-1185">Reference proteome</keyword>
<dbReference type="AlphaFoldDB" id="A0A4Y3HSI5"/>
<sequence length="173" mass="19181">MPRLTESQKAKALAMKEAGFSNPAIGREIGCSISTIKRICSSSKTAKSELVEQAKDELLRALSSDETKIRLSSLIVDDFARSEAIREAMSQTIDELCATKTTDLKELALKSRALVALATANKLNSDSLRHLISMTSPELETEELPVLEFREMSAEEVSTIRKEQEVEFKKQFA</sequence>
<dbReference type="RefSeq" id="WP_141343658.1">
    <property type="nucleotide sequence ID" value="NZ_BJLF01000001.1"/>
</dbReference>
<dbReference type="EMBL" id="BJLF01000001">
    <property type="protein sequence ID" value="GEA49284.1"/>
    <property type="molecule type" value="Genomic_DNA"/>
</dbReference>
<organism evidence="1 2">
    <name type="scientific">Vibrio inusitatus NBRC 102082</name>
    <dbReference type="NCBI Taxonomy" id="1219070"/>
    <lineage>
        <taxon>Bacteria</taxon>
        <taxon>Pseudomonadati</taxon>
        <taxon>Pseudomonadota</taxon>
        <taxon>Gammaproteobacteria</taxon>
        <taxon>Vibrionales</taxon>
        <taxon>Vibrionaceae</taxon>
        <taxon>Vibrio</taxon>
    </lineage>
</organism>
<comment type="caution">
    <text evidence="1">The sequence shown here is derived from an EMBL/GenBank/DDBJ whole genome shotgun (WGS) entry which is preliminary data.</text>
</comment>
<gene>
    <name evidence="1" type="ORF">VIN01S_00880</name>
</gene>
<name>A0A4Y3HSI5_9VIBR</name>
<evidence type="ECO:0000313" key="1">
    <source>
        <dbReference type="EMBL" id="GEA49284.1"/>
    </source>
</evidence>
<reference evidence="1 2" key="1">
    <citation type="submission" date="2019-06" db="EMBL/GenBank/DDBJ databases">
        <title>Whole genome shotgun sequence of Vibrio inusitatus NBRC 102082.</title>
        <authorList>
            <person name="Hosoyama A."/>
            <person name="Uohara A."/>
            <person name="Ohji S."/>
            <person name="Ichikawa N."/>
        </authorList>
    </citation>
    <scope>NUCLEOTIDE SEQUENCE [LARGE SCALE GENOMIC DNA]</scope>
    <source>
        <strain evidence="1 2">NBRC 102082</strain>
    </source>
</reference>